<feature type="non-terminal residue" evidence="3">
    <location>
        <position position="1"/>
    </location>
</feature>
<dbReference type="Gene3D" id="1.50.10.10">
    <property type="match status" value="2"/>
</dbReference>
<accession>A0ABM0MBU5</accession>
<dbReference type="CDD" id="cd04794">
    <property type="entry name" value="euk_LANCL"/>
    <property type="match status" value="1"/>
</dbReference>
<feature type="non-terminal residue" evidence="3">
    <location>
        <position position="169"/>
    </location>
</feature>
<dbReference type="PANTHER" id="PTHR12736">
    <property type="entry name" value="LANC-LIKE PROTEIN"/>
    <property type="match status" value="1"/>
</dbReference>
<evidence type="ECO:0000313" key="2">
    <source>
        <dbReference type="Proteomes" id="UP000694865"/>
    </source>
</evidence>
<dbReference type="SMART" id="SM01260">
    <property type="entry name" value="LANC_like"/>
    <property type="match status" value="1"/>
</dbReference>
<keyword evidence="2" id="KW-1185">Reference proteome</keyword>
<proteinExistence type="inferred from homology"/>
<dbReference type="PANTHER" id="PTHR12736:SF21">
    <property type="entry name" value="LANC-LIKE PROTEIN 2"/>
    <property type="match status" value="1"/>
</dbReference>
<dbReference type="RefSeq" id="XP_006817486.1">
    <property type="nucleotide sequence ID" value="XM_006817423.1"/>
</dbReference>
<comment type="similarity">
    <text evidence="1">Belongs to the LanC-like protein family.</text>
</comment>
<sequence>IALLYLHLYRIFNVEEYLKRAKGHIKLSLHYIRSRRQSFLCGDAGPLAVGAVIYHMTGKEDKSQELLLRLKDMHYVVLSPEYIVPDEMLYGKSWCHGSPGVVYMLLQAYKTFSDDKYLEHAKSCTDIIWKRGLLKKGYGLCHGTAGNAYAFLALYRVTGDNTYLYKAYK</sequence>
<organism evidence="2 3">
    <name type="scientific">Saccoglossus kowalevskii</name>
    <name type="common">Acorn worm</name>
    <dbReference type="NCBI Taxonomy" id="10224"/>
    <lineage>
        <taxon>Eukaryota</taxon>
        <taxon>Metazoa</taxon>
        <taxon>Hemichordata</taxon>
        <taxon>Enteropneusta</taxon>
        <taxon>Harrimaniidae</taxon>
        <taxon>Saccoglossus</taxon>
    </lineage>
</organism>
<dbReference type="SUPFAM" id="SSF158745">
    <property type="entry name" value="LanC-like"/>
    <property type="match status" value="2"/>
</dbReference>
<dbReference type="InterPro" id="IPR012341">
    <property type="entry name" value="6hp_glycosidase-like_sf"/>
</dbReference>
<dbReference type="PRINTS" id="PR01951">
    <property type="entry name" value="LANCEUKARYTE"/>
</dbReference>
<evidence type="ECO:0000313" key="3">
    <source>
        <dbReference type="RefSeq" id="XP_006817486.1"/>
    </source>
</evidence>
<dbReference type="PRINTS" id="PR01950">
    <property type="entry name" value="LANCSUPER"/>
</dbReference>
<dbReference type="Pfam" id="PF05147">
    <property type="entry name" value="LANC_like"/>
    <property type="match status" value="1"/>
</dbReference>
<reference evidence="3" key="1">
    <citation type="submission" date="2025-08" db="UniProtKB">
        <authorList>
            <consortium name="RefSeq"/>
        </authorList>
    </citation>
    <scope>IDENTIFICATION</scope>
    <source>
        <tissue evidence="3">Testes</tissue>
    </source>
</reference>
<dbReference type="InterPro" id="IPR020464">
    <property type="entry name" value="LanC-like_prot_euk"/>
</dbReference>
<gene>
    <name evidence="3" type="primary">LOC102808998</name>
</gene>
<dbReference type="InterPro" id="IPR007822">
    <property type="entry name" value="LANC-like"/>
</dbReference>
<protein>
    <submittedName>
        <fullName evidence="3">LanC-like protein 2-like</fullName>
    </submittedName>
</protein>
<name>A0ABM0MBU5_SACKO</name>
<evidence type="ECO:0000256" key="1">
    <source>
        <dbReference type="ARBA" id="ARBA00007179"/>
    </source>
</evidence>
<dbReference type="Proteomes" id="UP000694865">
    <property type="component" value="Unplaced"/>
</dbReference>
<dbReference type="GeneID" id="102808998"/>